<evidence type="ECO:0000256" key="1">
    <source>
        <dbReference type="ARBA" id="ARBA00007198"/>
    </source>
</evidence>
<dbReference type="CDD" id="cd03034">
    <property type="entry name" value="ArsC_ArsC"/>
    <property type="match status" value="1"/>
</dbReference>
<protein>
    <recommendedName>
        <fullName evidence="6">Arsenate reductase</fullName>
    </recommendedName>
</protein>
<dbReference type="KEGG" id="caqu:CAQU_04655"/>
<dbReference type="Gene3D" id="3.40.30.10">
    <property type="entry name" value="Glutaredoxin"/>
    <property type="match status" value="1"/>
</dbReference>
<dbReference type="InterPro" id="IPR036249">
    <property type="entry name" value="Thioredoxin-like_sf"/>
</dbReference>
<dbReference type="PROSITE" id="PS51353">
    <property type="entry name" value="ARSC"/>
    <property type="match status" value="1"/>
</dbReference>
<dbReference type="InterPro" id="IPR006659">
    <property type="entry name" value="Arsenate_reductase"/>
</dbReference>
<comment type="similarity">
    <text evidence="1 3">Belongs to the ArsC family.</text>
</comment>
<sequence>MTSFTILHNPRCSKSRAALALLEHSGYPVEVVAYLNTPPSAEELQTICANSGLSPAQLLRDGEAEYHEAGLHRDCTDAEIIAAMVRFPKLINRPIVIRQPDGATVLGRPTSTVAELIESAH</sequence>
<dbReference type="InterPro" id="IPR006660">
    <property type="entry name" value="Arsenate_reductase-like"/>
</dbReference>
<dbReference type="RefSeq" id="WP_075725603.1">
    <property type="nucleotide sequence ID" value="NZ_CP009245.1"/>
</dbReference>
<dbReference type="Pfam" id="PF03960">
    <property type="entry name" value="ArsC"/>
    <property type="match status" value="1"/>
</dbReference>
<dbReference type="STRING" id="1431546.CAQU_04655"/>
<dbReference type="PANTHER" id="PTHR30041:SF4">
    <property type="entry name" value="ARSENATE REDUCTASE"/>
    <property type="match status" value="1"/>
</dbReference>
<dbReference type="OrthoDB" id="9790554at2"/>
<reference evidence="4 5" key="1">
    <citation type="submission" date="2014-08" db="EMBL/GenBank/DDBJ databases">
        <title>Complete genome sequence of Corynebacterium aquilae S-613T(T) (=DSM 44791(T)), isolated from the choana of a healthy golden eagle.</title>
        <authorList>
            <person name="Ruckert C."/>
            <person name="Albersmeier A."/>
            <person name="Winkler A."/>
            <person name="Kalinowski J."/>
        </authorList>
    </citation>
    <scope>NUCLEOTIDE SEQUENCE [LARGE SCALE GENOMIC DNA]</scope>
    <source>
        <strain evidence="4 5">S-613</strain>
    </source>
</reference>
<evidence type="ECO:0000256" key="2">
    <source>
        <dbReference type="ARBA" id="ARBA00023002"/>
    </source>
</evidence>
<dbReference type="SUPFAM" id="SSF52833">
    <property type="entry name" value="Thioredoxin-like"/>
    <property type="match status" value="1"/>
</dbReference>
<dbReference type="NCBIfam" id="TIGR00014">
    <property type="entry name" value="arsC"/>
    <property type="match status" value="1"/>
</dbReference>
<gene>
    <name evidence="4" type="ORF">CAQU_04655</name>
</gene>
<evidence type="ECO:0000313" key="4">
    <source>
        <dbReference type="EMBL" id="APT84466.1"/>
    </source>
</evidence>
<dbReference type="GO" id="GO:0008794">
    <property type="term" value="F:arsenate reductase (glutaredoxin) activity"/>
    <property type="evidence" value="ECO:0007669"/>
    <property type="project" value="InterPro"/>
</dbReference>
<dbReference type="Proteomes" id="UP000185478">
    <property type="component" value="Chromosome"/>
</dbReference>
<dbReference type="PANTHER" id="PTHR30041">
    <property type="entry name" value="ARSENATE REDUCTASE"/>
    <property type="match status" value="1"/>
</dbReference>
<dbReference type="EMBL" id="CP009245">
    <property type="protein sequence ID" value="APT84466.1"/>
    <property type="molecule type" value="Genomic_DNA"/>
</dbReference>
<proteinExistence type="inferred from homology"/>
<keyword evidence="5" id="KW-1185">Reference proteome</keyword>
<accession>A0A1L7CF53</accession>
<keyword evidence="2" id="KW-0560">Oxidoreductase</keyword>
<dbReference type="AlphaFoldDB" id="A0A1L7CF53"/>
<evidence type="ECO:0000256" key="3">
    <source>
        <dbReference type="PROSITE-ProRule" id="PRU01282"/>
    </source>
</evidence>
<evidence type="ECO:0008006" key="6">
    <source>
        <dbReference type="Google" id="ProtNLM"/>
    </source>
</evidence>
<evidence type="ECO:0000313" key="5">
    <source>
        <dbReference type="Proteomes" id="UP000185478"/>
    </source>
</evidence>
<name>A0A1L7CF53_9CORY</name>
<organism evidence="4 5">
    <name type="scientific">Corynebacterium aquilae DSM 44791</name>
    <dbReference type="NCBI Taxonomy" id="1431546"/>
    <lineage>
        <taxon>Bacteria</taxon>
        <taxon>Bacillati</taxon>
        <taxon>Actinomycetota</taxon>
        <taxon>Actinomycetes</taxon>
        <taxon>Mycobacteriales</taxon>
        <taxon>Corynebacteriaceae</taxon>
        <taxon>Corynebacterium</taxon>
    </lineage>
</organism>